<organism evidence="2 3">
    <name type="scientific">Phanerochaete sordida</name>
    <dbReference type="NCBI Taxonomy" id="48140"/>
    <lineage>
        <taxon>Eukaryota</taxon>
        <taxon>Fungi</taxon>
        <taxon>Dikarya</taxon>
        <taxon>Basidiomycota</taxon>
        <taxon>Agaricomycotina</taxon>
        <taxon>Agaricomycetes</taxon>
        <taxon>Polyporales</taxon>
        <taxon>Phanerochaetaceae</taxon>
        <taxon>Phanerochaete</taxon>
    </lineage>
</organism>
<evidence type="ECO:0000313" key="3">
    <source>
        <dbReference type="Proteomes" id="UP000703269"/>
    </source>
</evidence>
<feature type="region of interest" description="Disordered" evidence="1">
    <location>
        <begin position="1"/>
        <end position="21"/>
    </location>
</feature>
<proteinExistence type="predicted"/>
<dbReference type="Proteomes" id="UP000703269">
    <property type="component" value="Unassembled WGS sequence"/>
</dbReference>
<evidence type="ECO:0000256" key="1">
    <source>
        <dbReference type="SAM" id="MobiDB-lite"/>
    </source>
</evidence>
<evidence type="ECO:0000313" key="2">
    <source>
        <dbReference type="EMBL" id="GJE98299.1"/>
    </source>
</evidence>
<gene>
    <name evidence="2" type="ORF">PsYK624_145250</name>
</gene>
<dbReference type="AlphaFoldDB" id="A0A9P3GRY5"/>
<sequence>MLPRCALSSPVDRASRPPRKRCGISDLATRHHRGACTAAEGPRRARLGVGFGPALDDGGSVGVQVATEGESDTYTTKQRTHVDFFHSSKYTASAQEDLQNTRIVSVIRGRMTLPFLCREYVWMVATW</sequence>
<comment type="caution">
    <text evidence="2">The sequence shown here is derived from an EMBL/GenBank/DDBJ whole genome shotgun (WGS) entry which is preliminary data.</text>
</comment>
<reference evidence="2 3" key="1">
    <citation type="submission" date="2021-08" db="EMBL/GenBank/DDBJ databases">
        <title>Draft Genome Sequence of Phanerochaete sordida strain YK-624.</title>
        <authorList>
            <person name="Mori T."/>
            <person name="Dohra H."/>
            <person name="Suzuki T."/>
            <person name="Kawagishi H."/>
            <person name="Hirai H."/>
        </authorList>
    </citation>
    <scope>NUCLEOTIDE SEQUENCE [LARGE SCALE GENOMIC DNA]</scope>
    <source>
        <strain evidence="2 3">YK-624</strain>
    </source>
</reference>
<protein>
    <submittedName>
        <fullName evidence="2">Uncharacterized protein</fullName>
    </submittedName>
</protein>
<keyword evidence="3" id="KW-1185">Reference proteome</keyword>
<name>A0A9P3GRY5_9APHY</name>
<accession>A0A9P3GRY5</accession>
<dbReference type="EMBL" id="BPQB01000085">
    <property type="protein sequence ID" value="GJE98299.1"/>
    <property type="molecule type" value="Genomic_DNA"/>
</dbReference>